<dbReference type="Gene3D" id="2.60.120.580">
    <property type="entry name" value="Acetamidase/Formamidase-like domains"/>
    <property type="match status" value="2"/>
</dbReference>
<name>A0A516H382_9PROT</name>
<proteinExistence type="predicted"/>
<dbReference type="GO" id="GO:0016811">
    <property type="term" value="F:hydrolase activity, acting on carbon-nitrogen (but not peptide) bonds, in linear amides"/>
    <property type="evidence" value="ECO:0007669"/>
    <property type="project" value="InterPro"/>
</dbReference>
<protein>
    <submittedName>
        <fullName evidence="1">Amidase</fullName>
    </submittedName>
</protein>
<dbReference type="PANTHER" id="PTHR31891:SF1">
    <property type="entry name" value="FORMAMIDASE C869.04-RELATED"/>
    <property type="match status" value="1"/>
</dbReference>
<organism evidence="1 2">
    <name type="scientific">Ferrovibrio terrae</name>
    <dbReference type="NCBI Taxonomy" id="2594003"/>
    <lineage>
        <taxon>Bacteria</taxon>
        <taxon>Pseudomonadati</taxon>
        <taxon>Pseudomonadota</taxon>
        <taxon>Alphaproteobacteria</taxon>
        <taxon>Rhodospirillales</taxon>
        <taxon>Rhodospirillaceae</taxon>
        <taxon>Ferrovibrio</taxon>
    </lineage>
</organism>
<dbReference type="OrthoDB" id="9785236at2"/>
<dbReference type="Proteomes" id="UP000317496">
    <property type="component" value="Chromosome"/>
</dbReference>
<sequence length="325" mass="35081">MTDHRLEPTPENVHWGFFDATLKPALSVASGSSVTIRTVSGGADILPSDSSGLAVLSEHRRIVETLKPVLPGHILTGPVAIEGAEPGDVLEVCIDDVRLIQDWGWNANRPLRGSLPHRFPEQRILQIPINRNAMTAACPWGTTMPLRPFFGVMGVAPPANYGRVSTIEPREYGGNIDNRELIPGTKLYLPVFVPGALFSTGDGHACQGDGEVNLTALETALEGDFTFVLHKGRKLPRPRAVTPTHLITMAFDPDLDDAATRALEDMIDAMVSIAGMAANDAYALCSLGCDLRITQLVDGNKGVHAMLPFDLLPQVKRDNIPGFQV</sequence>
<gene>
    <name evidence="1" type="ORF">FNB15_13555</name>
</gene>
<evidence type="ECO:0000313" key="1">
    <source>
        <dbReference type="EMBL" id="QDO98233.1"/>
    </source>
</evidence>
<dbReference type="InterPro" id="IPR004304">
    <property type="entry name" value="FmdA_AmdA"/>
</dbReference>
<dbReference type="KEGG" id="fer:FNB15_13555"/>
<dbReference type="PANTHER" id="PTHR31891">
    <property type="entry name" value="FORMAMIDASE C869.04-RELATED"/>
    <property type="match status" value="1"/>
</dbReference>
<accession>A0A516H382</accession>
<dbReference type="SUPFAM" id="SSF141130">
    <property type="entry name" value="Acetamidase/Formamidase-like"/>
    <property type="match status" value="1"/>
</dbReference>
<dbReference type="Pfam" id="PF03069">
    <property type="entry name" value="FmdA_AmdA"/>
    <property type="match status" value="2"/>
</dbReference>
<dbReference type="Gene3D" id="3.10.28.20">
    <property type="entry name" value="Acetamidase/Formamidase-like domains"/>
    <property type="match status" value="1"/>
</dbReference>
<keyword evidence="2" id="KW-1185">Reference proteome</keyword>
<dbReference type="AlphaFoldDB" id="A0A516H382"/>
<dbReference type="EMBL" id="CP041636">
    <property type="protein sequence ID" value="QDO98233.1"/>
    <property type="molecule type" value="Genomic_DNA"/>
</dbReference>
<dbReference type="RefSeq" id="WP_144069214.1">
    <property type="nucleotide sequence ID" value="NZ_CP041636.1"/>
</dbReference>
<reference evidence="1 2" key="1">
    <citation type="submission" date="2019-07" db="EMBL/GenBank/DDBJ databases">
        <title>Genome sequencing for Ferrovibrio sp. K5.</title>
        <authorList>
            <person name="Park S.-J."/>
        </authorList>
    </citation>
    <scope>NUCLEOTIDE SEQUENCE [LARGE SCALE GENOMIC DNA]</scope>
    <source>
        <strain evidence="1 2">K5</strain>
    </source>
</reference>
<evidence type="ECO:0000313" key="2">
    <source>
        <dbReference type="Proteomes" id="UP000317496"/>
    </source>
</evidence>